<proteinExistence type="inferred from homology"/>
<dbReference type="KEGG" id="noa:BKM31_37230"/>
<dbReference type="CDD" id="cd05233">
    <property type="entry name" value="SDR_c"/>
    <property type="match status" value="1"/>
</dbReference>
<dbReference type="InterPro" id="IPR050259">
    <property type="entry name" value="SDR"/>
</dbReference>
<evidence type="ECO:0000256" key="1">
    <source>
        <dbReference type="ARBA" id="ARBA00006484"/>
    </source>
</evidence>
<dbReference type="FunFam" id="3.40.50.720:FF:000084">
    <property type="entry name" value="Short-chain dehydrogenase reductase"/>
    <property type="match status" value="1"/>
</dbReference>
<dbReference type="OrthoDB" id="9793325at2"/>
<dbReference type="Pfam" id="PF13561">
    <property type="entry name" value="adh_short_C2"/>
    <property type="match status" value="1"/>
</dbReference>
<dbReference type="STRING" id="1909395.BKM31_37230"/>
<dbReference type="SUPFAM" id="SSF51735">
    <property type="entry name" value="NAD(P)-binding Rossmann-fold domains"/>
    <property type="match status" value="1"/>
</dbReference>
<dbReference type="EMBL" id="CP017717">
    <property type="protein sequence ID" value="AQZ66351.1"/>
    <property type="molecule type" value="Genomic_DNA"/>
</dbReference>
<dbReference type="InterPro" id="IPR036291">
    <property type="entry name" value="NAD(P)-bd_dom_sf"/>
</dbReference>
<keyword evidence="4" id="KW-1185">Reference proteome</keyword>
<organism evidence="3 4">
    <name type="scientific">[Actinomadura] parvosata subsp. kistnae</name>
    <dbReference type="NCBI Taxonomy" id="1909395"/>
    <lineage>
        <taxon>Bacteria</taxon>
        <taxon>Bacillati</taxon>
        <taxon>Actinomycetota</taxon>
        <taxon>Actinomycetes</taxon>
        <taxon>Streptosporangiales</taxon>
        <taxon>Streptosporangiaceae</taxon>
        <taxon>Nonomuraea</taxon>
    </lineage>
</organism>
<comment type="similarity">
    <text evidence="1">Belongs to the short-chain dehydrogenases/reductases (SDR) family.</text>
</comment>
<dbReference type="InterPro" id="IPR020904">
    <property type="entry name" value="Sc_DH/Rdtase_CS"/>
</dbReference>
<dbReference type="PRINTS" id="PR00081">
    <property type="entry name" value="GDHRDH"/>
</dbReference>
<dbReference type="InterPro" id="IPR002347">
    <property type="entry name" value="SDR_fam"/>
</dbReference>
<gene>
    <name evidence="3" type="ORF">BKM31_37230</name>
</gene>
<dbReference type="PANTHER" id="PTHR42879:SF2">
    <property type="entry name" value="3-OXOACYL-[ACYL-CARRIER-PROTEIN] REDUCTASE FABG"/>
    <property type="match status" value="1"/>
</dbReference>
<accession>A0A1V0A818</accession>
<dbReference type="Gene3D" id="3.40.50.720">
    <property type="entry name" value="NAD(P)-binding Rossmann-like Domain"/>
    <property type="match status" value="1"/>
</dbReference>
<protein>
    <submittedName>
        <fullName evidence="3">Oxidoreductase</fullName>
    </submittedName>
</protein>
<dbReference type="GO" id="GO:0016491">
    <property type="term" value="F:oxidoreductase activity"/>
    <property type="evidence" value="ECO:0007669"/>
    <property type="project" value="UniProtKB-KW"/>
</dbReference>
<evidence type="ECO:0000313" key="4">
    <source>
        <dbReference type="Proteomes" id="UP000190797"/>
    </source>
</evidence>
<dbReference type="RefSeq" id="WP_080042630.1">
    <property type="nucleotide sequence ID" value="NZ_CP017717.1"/>
</dbReference>
<dbReference type="Proteomes" id="UP000190797">
    <property type="component" value="Chromosome"/>
</dbReference>
<keyword evidence="2" id="KW-0560">Oxidoreductase</keyword>
<sequence length="274" mass="29520">MRIDLSGKTALVTGSTQGIGAAIATGLARAGARVGVNGRGEGSVAAAIERMDGERIEAERVGGEQLRYDLVAAPGDVSTDEGCEQVVRMLPHVDILVNNLGIFGAKPALEIDDDEWRRYFEVNVLAAVRLTRAYLPGMRERGWGRIQYIASDSAVVIPQEMIHYGMTKTALLAVSRGFAKEAAGSGVTVNSVIAGPTHTGGVEEFVYQLVDRELPWEQAQREFMRLHRPQSLLQRLIEPEEIANLVVYLSSPFASATTGAAVRVDGGYVDSILP</sequence>
<dbReference type="PROSITE" id="PS00061">
    <property type="entry name" value="ADH_SHORT"/>
    <property type="match status" value="1"/>
</dbReference>
<dbReference type="AlphaFoldDB" id="A0A1V0A818"/>
<dbReference type="PANTHER" id="PTHR42879">
    <property type="entry name" value="3-OXOACYL-(ACYL-CARRIER-PROTEIN) REDUCTASE"/>
    <property type="match status" value="1"/>
</dbReference>
<reference evidence="4" key="1">
    <citation type="journal article" date="2017" name="Med. Chem. Commun.">
        <title>Nonomuraea sp. ATCC 55076 harbours the largest actinomycete chromosome to date and the kistamicin biosynthetic gene cluster.</title>
        <authorList>
            <person name="Nazari B."/>
            <person name="Forneris C.C."/>
            <person name="Gibson M.I."/>
            <person name="Moon K."/>
            <person name="Schramma K.R."/>
            <person name="Seyedsayamdost M.R."/>
        </authorList>
    </citation>
    <scope>NUCLEOTIDE SEQUENCE [LARGE SCALE GENOMIC DNA]</scope>
    <source>
        <strain evidence="4">ATCC 55076</strain>
    </source>
</reference>
<dbReference type="GO" id="GO:0032787">
    <property type="term" value="P:monocarboxylic acid metabolic process"/>
    <property type="evidence" value="ECO:0007669"/>
    <property type="project" value="UniProtKB-ARBA"/>
</dbReference>
<name>A0A1V0A818_9ACTN</name>
<evidence type="ECO:0000256" key="2">
    <source>
        <dbReference type="ARBA" id="ARBA00023002"/>
    </source>
</evidence>
<evidence type="ECO:0000313" key="3">
    <source>
        <dbReference type="EMBL" id="AQZ66351.1"/>
    </source>
</evidence>